<comment type="subcellular location">
    <subcellularLocation>
        <location evidence="1">Cell membrane</location>
        <topology evidence="1">Lipid-anchor</topology>
    </subcellularLocation>
</comment>
<dbReference type="InterPro" id="IPR023765">
    <property type="entry name" value="SBP_5_CS"/>
</dbReference>
<dbReference type="InterPro" id="IPR039424">
    <property type="entry name" value="SBP_5"/>
</dbReference>
<evidence type="ECO:0000256" key="4">
    <source>
        <dbReference type="SAM" id="SignalP"/>
    </source>
</evidence>
<evidence type="ECO:0000313" key="6">
    <source>
        <dbReference type="EMBL" id="MBE1878297.1"/>
    </source>
</evidence>
<organism evidence="6 7">
    <name type="scientific">Myceligenerans pegani</name>
    <dbReference type="NCBI Taxonomy" id="2776917"/>
    <lineage>
        <taxon>Bacteria</taxon>
        <taxon>Bacillati</taxon>
        <taxon>Actinomycetota</taxon>
        <taxon>Actinomycetes</taxon>
        <taxon>Micrococcales</taxon>
        <taxon>Promicromonosporaceae</taxon>
        <taxon>Myceligenerans</taxon>
    </lineage>
</organism>
<evidence type="ECO:0000256" key="2">
    <source>
        <dbReference type="ARBA" id="ARBA00005695"/>
    </source>
</evidence>
<dbReference type="Pfam" id="PF00496">
    <property type="entry name" value="SBP_bac_5"/>
    <property type="match status" value="1"/>
</dbReference>
<comment type="similarity">
    <text evidence="2">Belongs to the bacterial solute-binding protein 5 family.</text>
</comment>
<dbReference type="PROSITE" id="PS51257">
    <property type="entry name" value="PROKAR_LIPOPROTEIN"/>
    <property type="match status" value="1"/>
</dbReference>
<dbReference type="Gene3D" id="3.10.105.10">
    <property type="entry name" value="Dipeptide-binding Protein, Domain 3"/>
    <property type="match status" value="1"/>
</dbReference>
<dbReference type="InterPro" id="IPR000914">
    <property type="entry name" value="SBP_5_dom"/>
</dbReference>
<dbReference type="PROSITE" id="PS01040">
    <property type="entry name" value="SBP_BACTERIAL_5"/>
    <property type="match status" value="1"/>
</dbReference>
<evidence type="ECO:0000256" key="3">
    <source>
        <dbReference type="ARBA" id="ARBA00022729"/>
    </source>
</evidence>
<dbReference type="PIRSF" id="PIRSF002741">
    <property type="entry name" value="MppA"/>
    <property type="match status" value="1"/>
</dbReference>
<feature type="signal peptide" evidence="4">
    <location>
        <begin position="1"/>
        <end position="25"/>
    </location>
</feature>
<feature type="chain" id="PRO_5046462688" evidence="4">
    <location>
        <begin position="26"/>
        <end position="507"/>
    </location>
</feature>
<protein>
    <submittedName>
        <fullName evidence="6">ABC transporter substrate-binding protein</fullName>
    </submittedName>
</protein>
<proteinExistence type="inferred from homology"/>
<evidence type="ECO:0000313" key="7">
    <source>
        <dbReference type="Proteomes" id="UP000625527"/>
    </source>
</evidence>
<sequence>MSRRTGHRFAGAALAAGLLAAAGCAAQGAAPDAQGEARTLEFGVPQPPNSLDPIELHDGVQRYVWGSLFDTLLALDHEGELQPNAAESWSYSDDALTLTLDLRDDMSFSDGDPVTAHDVQGTLERTLENAGPQRGNLSAVESIDVPDDHTVVLNLSEPDDNLLVSLAQAAGVIGDPETLDAPETALDPVGSGPYTLNEERTQDGTVYVLDRRDDHWNADTYPFETVTIRPIQDRTAMFNSVLSGELDAGTVDPAQAEHAEAAGLTLTEVEGASLAMLVLADRDGTTTPALADVRVRQAVNMAIDRAAVVESLHHGLGTPTAQIFHPLTAGHAAELDETYPYDLEHARALMADAGYEDGFSMSMPGNIMSTHFQATLVQAFDDIGIELTWDPVPPQTSTQSTDWPAYWNIGGATTPSRVVAQFYAEDGSNNPFGTSDPKLRELLDAVAEETDPERADDLYRQINEFGVEQAWFSPVLWITTIWATAEDVEYVGSAVSPMDLRVFDTAE</sequence>
<reference evidence="6 7" key="1">
    <citation type="submission" date="2020-10" db="EMBL/GenBank/DDBJ databases">
        <title>Myceligenerans pegani sp. nov., an endophytic actinomycete isolated from Peganum harmala L. in Xinjiang, China.</title>
        <authorList>
            <person name="Xin L."/>
        </authorList>
    </citation>
    <scope>NUCLEOTIDE SEQUENCE [LARGE SCALE GENOMIC DNA]</scope>
    <source>
        <strain evidence="6 7">TRM65318</strain>
    </source>
</reference>
<feature type="domain" description="Solute-binding protein family 5" evidence="5">
    <location>
        <begin position="80"/>
        <end position="422"/>
    </location>
</feature>
<comment type="caution">
    <text evidence="6">The sequence shown here is derived from an EMBL/GenBank/DDBJ whole genome shotgun (WGS) entry which is preliminary data.</text>
</comment>
<dbReference type="Gene3D" id="3.40.190.10">
    <property type="entry name" value="Periplasmic binding protein-like II"/>
    <property type="match status" value="1"/>
</dbReference>
<name>A0ABR9N3Q6_9MICO</name>
<dbReference type="RefSeq" id="WP_192864831.1">
    <property type="nucleotide sequence ID" value="NZ_JADAQT010000108.1"/>
</dbReference>
<dbReference type="EMBL" id="JADAQT010000108">
    <property type="protein sequence ID" value="MBE1878297.1"/>
    <property type="molecule type" value="Genomic_DNA"/>
</dbReference>
<gene>
    <name evidence="6" type="ORF">IHE71_21615</name>
</gene>
<dbReference type="Proteomes" id="UP000625527">
    <property type="component" value="Unassembled WGS sequence"/>
</dbReference>
<evidence type="ECO:0000259" key="5">
    <source>
        <dbReference type="Pfam" id="PF00496"/>
    </source>
</evidence>
<accession>A0ABR9N3Q6</accession>
<dbReference type="SUPFAM" id="SSF53850">
    <property type="entry name" value="Periplasmic binding protein-like II"/>
    <property type="match status" value="1"/>
</dbReference>
<dbReference type="InterPro" id="IPR030678">
    <property type="entry name" value="Peptide/Ni-bd"/>
</dbReference>
<evidence type="ECO:0000256" key="1">
    <source>
        <dbReference type="ARBA" id="ARBA00004193"/>
    </source>
</evidence>
<dbReference type="PANTHER" id="PTHR30290">
    <property type="entry name" value="PERIPLASMIC BINDING COMPONENT OF ABC TRANSPORTER"/>
    <property type="match status" value="1"/>
</dbReference>
<keyword evidence="7" id="KW-1185">Reference proteome</keyword>
<keyword evidence="3 4" id="KW-0732">Signal</keyword>